<proteinExistence type="predicted"/>
<evidence type="ECO:0000313" key="5">
    <source>
        <dbReference type="Proteomes" id="UP000587211"/>
    </source>
</evidence>
<dbReference type="Proteomes" id="UP000659061">
    <property type="component" value="Unassembled WGS sequence"/>
</dbReference>
<reference evidence="4 5" key="1">
    <citation type="submission" date="2020-07" db="EMBL/GenBank/DDBJ databases">
        <title>Sequencing the genomes of 1000 actinobacteria strains.</title>
        <authorList>
            <person name="Klenk H.-P."/>
        </authorList>
    </citation>
    <scope>NUCLEOTIDE SEQUENCE [LARGE SCALE GENOMIC DNA]</scope>
    <source>
        <strain evidence="4 5">DSM 19087</strain>
    </source>
</reference>
<dbReference type="EMBL" id="JACWMT010000003">
    <property type="protein sequence ID" value="MBD1271227.1"/>
    <property type="molecule type" value="Genomic_DNA"/>
</dbReference>
<keyword evidence="5" id="KW-1185">Reference proteome</keyword>
<name>A0A8I0G0D0_9ACTN</name>
<dbReference type="EMBL" id="JACWMT010000002">
    <property type="protein sequence ID" value="MBD1270641.1"/>
    <property type="molecule type" value="Genomic_DNA"/>
</dbReference>
<keyword evidence="1" id="KW-1133">Transmembrane helix</keyword>
<gene>
    <name evidence="4" type="ORF">BJ975_001403</name>
    <name evidence="2" type="ORF">IDH50_10395</name>
    <name evidence="3" type="ORF">IDH50_13365</name>
</gene>
<protein>
    <submittedName>
        <fullName evidence="3">Uncharacterized protein</fullName>
    </submittedName>
</protein>
<feature type="transmembrane region" description="Helical" evidence="1">
    <location>
        <begin position="29"/>
        <end position="47"/>
    </location>
</feature>
<comment type="caution">
    <text evidence="3">The sequence shown here is derived from an EMBL/GenBank/DDBJ whole genome shotgun (WGS) entry which is preliminary data.</text>
</comment>
<dbReference type="Proteomes" id="UP000587211">
    <property type="component" value="Unassembled WGS sequence"/>
</dbReference>
<reference evidence="3" key="2">
    <citation type="submission" date="2020-09" db="EMBL/GenBank/DDBJ databases">
        <title>Novel species in genus Aeromicrobium.</title>
        <authorList>
            <person name="Zhang G."/>
        </authorList>
    </citation>
    <scope>NUCLEOTIDE SEQUENCE</scope>
    <source>
        <strain evidence="3">SSW1-57</strain>
    </source>
</reference>
<accession>A0A8I0G0D0</accession>
<dbReference type="EMBL" id="JACBZN010000001">
    <property type="protein sequence ID" value="NYI38028.1"/>
    <property type="molecule type" value="Genomic_DNA"/>
</dbReference>
<evidence type="ECO:0000313" key="4">
    <source>
        <dbReference type="EMBL" id="NYI38028.1"/>
    </source>
</evidence>
<dbReference type="AlphaFoldDB" id="A0A8I0G0D0"/>
<evidence type="ECO:0000313" key="3">
    <source>
        <dbReference type="EMBL" id="MBD1271227.1"/>
    </source>
</evidence>
<sequence length="66" mass="7277">MGFVLKALCVLTIPTMLVAFVVEARTGLVVAAVIFLVTWLAIEFGLLEMATDRAWPKHDESEEESP</sequence>
<evidence type="ECO:0000256" key="1">
    <source>
        <dbReference type="SAM" id="Phobius"/>
    </source>
</evidence>
<evidence type="ECO:0000313" key="2">
    <source>
        <dbReference type="EMBL" id="MBD1270641.1"/>
    </source>
</evidence>
<organism evidence="3 6">
    <name type="scientific">Aeromicrobium tamlense</name>
    <dbReference type="NCBI Taxonomy" id="375541"/>
    <lineage>
        <taxon>Bacteria</taxon>
        <taxon>Bacillati</taxon>
        <taxon>Actinomycetota</taxon>
        <taxon>Actinomycetes</taxon>
        <taxon>Propionibacteriales</taxon>
        <taxon>Nocardioidaceae</taxon>
        <taxon>Aeromicrobium</taxon>
    </lineage>
</organism>
<dbReference type="RefSeq" id="WP_179424479.1">
    <property type="nucleotide sequence ID" value="NZ_BAAAMP010000001.1"/>
</dbReference>
<keyword evidence="1" id="KW-0472">Membrane</keyword>
<keyword evidence="1" id="KW-0812">Transmembrane</keyword>
<evidence type="ECO:0000313" key="6">
    <source>
        <dbReference type="Proteomes" id="UP000659061"/>
    </source>
</evidence>